<evidence type="ECO:0000256" key="1">
    <source>
        <dbReference type="SAM" id="SignalP"/>
    </source>
</evidence>
<sequence length="149" mass="16246">MTLLLQSFSIALFCGAISALLSFTAFASGIVTAVEIHNDSSHPLELLGTGIDLNGAAPSSFSIAGGERRELKLAGPRAWFIYGWGPHKCHFAAQHSLQQRFAQSPHHNYLPVWTRQAESIGERPASCKARLNKTLKAPPYSYSVKFSMS</sequence>
<feature type="signal peptide" evidence="1">
    <location>
        <begin position="1"/>
        <end position="27"/>
    </location>
</feature>
<dbReference type="AlphaFoldDB" id="A0A0X1T191"/>
<dbReference type="RefSeq" id="WP_060782839.1">
    <property type="nucleotide sequence ID" value="NZ_CP014135.1"/>
</dbReference>
<dbReference type="KEGG" id="pagb:AWM79_11240"/>
<protein>
    <submittedName>
        <fullName evidence="2">Uncharacterized protein</fullName>
    </submittedName>
</protein>
<dbReference type="Proteomes" id="UP000063229">
    <property type="component" value="Chromosome"/>
</dbReference>
<feature type="chain" id="PRO_5007035906" evidence="1">
    <location>
        <begin position="28"/>
        <end position="149"/>
    </location>
</feature>
<proteinExistence type="predicted"/>
<keyword evidence="1" id="KW-0732">Signal</keyword>
<accession>A0A0X1T191</accession>
<organism evidence="2 3">
    <name type="scientific">Pseudomonas agarici</name>
    <dbReference type="NCBI Taxonomy" id="46677"/>
    <lineage>
        <taxon>Bacteria</taxon>
        <taxon>Pseudomonadati</taxon>
        <taxon>Pseudomonadota</taxon>
        <taxon>Gammaproteobacteria</taxon>
        <taxon>Pseudomonadales</taxon>
        <taxon>Pseudomonadaceae</taxon>
        <taxon>Pseudomonas</taxon>
    </lineage>
</organism>
<dbReference type="EMBL" id="CP014135">
    <property type="protein sequence ID" value="AMB85846.1"/>
    <property type="molecule type" value="Genomic_DNA"/>
</dbReference>
<name>A0A0X1T191_PSEAA</name>
<evidence type="ECO:0000313" key="2">
    <source>
        <dbReference type="EMBL" id="AMB85846.1"/>
    </source>
</evidence>
<evidence type="ECO:0000313" key="3">
    <source>
        <dbReference type="Proteomes" id="UP000063229"/>
    </source>
</evidence>
<keyword evidence="3" id="KW-1185">Reference proteome</keyword>
<gene>
    <name evidence="2" type="ORF">AWM79_11240</name>
</gene>
<reference evidence="2 3" key="1">
    <citation type="submission" date="2016-01" db="EMBL/GenBank/DDBJ databases">
        <authorList>
            <person name="McClelland M."/>
            <person name="Jain A."/>
            <person name="Saraogi P."/>
            <person name="Mendelson R."/>
            <person name="Westerman R."/>
            <person name="SanMiguel P."/>
            <person name="Csonka L."/>
        </authorList>
    </citation>
    <scope>NUCLEOTIDE SEQUENCE [LARGE SCALE GENOMIC DNA]</scope>
    <source>
        <strain evidence="2 3">NCPPB 2472</strain>
    </source>
</reference>